<dbReference type="PANTHER" id="PTHR21481">
    <property type="entry name" value="PROTEIN CLEC16A"/>
    <property type="match status" value="1"/>
</dbReference>
<dbReference type="GO" id="GO:0016197">
    <property type="term" value="P:endosomal transport"/>
    <property type="evidence" value="ECO:0007669"/>
    <property type="project" value="TreeGrafter"/>
</dbReference>
<proteinExistence type="predicted"/>
<protein>
    <recommendedName>
        <fullName evidence="2">FPL domain-containing protein</fullName>
    </recommendedName>
</protein>
<evidence type="ECO:0000259" key="2">
    <source>
        <dbReference type="Pfam" id="PF09758"/>
    </source>
</evidence>
<organism evidence="3 4">
    <name type="scientific">Bodo saltans</name>
    <name type="common">Flagellated protozoan</name>
    <dbReference type="NCBI Taxonomy" id="75058"/>
    <lineage>
        <taxon>Eukaryota</taxon>
        <taxon>Discoba</taxon>
        <taxon>Euglenozoa</taxon>
        <taxon>Kinetoplastea</taxon>
        <taxon>Metakinetoplastina</taxon>
        <taxon>Eubodonida</taxon>
        <taxon>Bodonidae</taxon>
        <taxon>Bodo</taxon>
    </lineage>
</organism>
<dbReference type="AlphaFoldDB" id="A0A0S4JRP3"/>
<dbReference type="VEuPathDB" id="TriTrypDB:BSAL_38705"/>
<dbReference type="PANTHER" id="PTHR21481:SF0">
    <property type="entry name" value="PROTEIN CLEC16A"/>
    <property type="match status" value="1"/>
</dbReference>
<dbReference type="GO" id="GO:0005794">
    <property type="term" value="C:Golgi apparatus"/>
    <property type="evidence" value="ECO:0007669"/>
    <property type="project" value="TreeGrafter"/>
</dbReference>
<dbReference type="GO" id="GO:0005770">
    <property type="term" value="C:late endosome"/>
    <property type="evidence" value="ECO:0007669"/>
    <property type="project" value="TreeGrafter"/>
</dbReference>
<dbReference type="InterPro" id="IPR039272">
    <property type="entry name" value="CLEC16A/TT9"/>
</dbReference>
<evidence type="ECO:0000313" key="4">
    <source>
        <dbReference type="Proteomes" id="UP000051952"/>
    </source>
</evidence>
<dbReference type="InterPro" id="IPR016024">
    <property type="entry name" value="ARM-type_fold"/>
</dbReference>
<dbReference type="GO" id="GO:0006914">
    <property type="term" value="P:autophagy"/>
    <property type="evidence" value="ECO:0007669"/>
    <property type="project" value="UniProtKB-KW"/>
</dbReference>
<feature type="domain" description="FPL" evidence="2">
    <location>
        <begin position="60"/>
        <end position="226"/>
    </location>
</feature>
<dbReference type="InterPro" id="IPR019155">
    <property type="entry name" value="CLEC16A/TT9_N"/>
</dbReference>
<name>A0A0S4JRP3_BODSA</name>
<dbReference type="EMBL" id="CYKH01002074">
    <property type="protein sequence ID" value="CUG92656.1"/>
    <property type="molecule type" value="Genomic_DNA"/>
</dbReference>
<sequence length="906" mass="101057">MASNLFHSNSTRHKKFSAEHAVFLCDTIRRVRDDVSTQVKAAEDSGASVYIDTSGLVEHLRELVEIIVWGDKHDETVFFVLLEQSVMLMLEEMVLGAYTPSEVKVQVIQCVTILLQNLTNVQSVFSVCSNNHINRMLQVEVNPDDEELQSNYVSFLKTLCLRLTSQSVQFFFQQNRQIPSVPEDMSPRSCAAHMDAMFPLFGKAVKLLSSDEQMVRTAARQIVVTVLQLQDEGVRSFLSSVIRDVLEGLVGWVCDQVRSISRRITKRQELGKSAASSSSSSSKPVPWTTLGATDTIVEDLVDDFYYLNDLYVVPQEFVRPILLEAIRKRLITDVFAASIDSALGYDGSEATADTIAPSVSLLLLSHWFKVNELPDVHELLEGICFGEAAPRVVNVLNLETLVQCHPAALAVVQSYLGSKLVPDEKKLQIVRFGRTQRGSDTDTVTVDDAADTIAAAPSPPLHDPTLLEFSAIRALFGEYQVALQRGATYELDPSIKDVEHGDSLLHVLAHCITVLVRHAELLRIQALQFLLVSLLALSDQYGSKVQRWSMLHLRDSIVRAVITAQHSLVHRTETYRQHLWMMYGATGENTVLTPASLLCQLMRTNDRDIADPLEIVFARLERDASSIVEAFGGPLLRMNDWTTTKAGRDVALACPLMPPLACWKVALVPYLSGDIKVPERFVNEYLDMQQRAMSNVPLHRRTAQDEDEVEYVEVAAWVLLRHVLFRGVLKCEDPLFASLKMFEAKRHTRSEVRAWELSSTVTSPGVRCEFTPDHQDTTPAGADATAPPLLPGSVLYLYVDGGDIFFVEPFKDPAKVNVGSIVFSLRALYSEALIHNKQLFRLIVVQETPQASTRVSIVVRDRTVAQRVAQCIQGAAALAKHNAAALVWRLLMDDPLRARTNIFLES</sequence>
<accession>A0A0S4JRP3</accession>
<evidence type="ECO:0000256" key="1">
    <source>
        <dbReference type="ARBA" id="ARBA00023006"/>
    </source>
</evidence>
<dbReference type="GO" id="GO:0007034">
    <property type="term" value="P:vacuolar transport"/>
    <property type="evidence" value="ECO:0007669"/>
    <property type="project" value="TreeGrafter"/>
</dbReference>
<dbReference type="Pfam" id="PF09758">
    <property type="entry name" value="FPL"/>
    <property type="match status" value="1"/>
</dbReference>
<dbReference type="Proteomes" id="UP000051952">
    <property type="component" value="Unassembled WGS sequence"/>
</dbReference>
<reference evidence="4" key="1">
    <citation type="submission" date="2015-09" db="EMBL/GenBank/DDBJ databases">
        <authorList>
            <consortium name="Pathogen Informatics"/>
        </authorList>
    </citation>
    <scope>NUCLEOTIDE SEQUENCE [LARGE SCALE GENOMIC DNA]</scope>
    <source>
        <strain evidence="4">Lake Konstanz</strain>
    </source>
</reference>
<dbReference type="OMA" id="IWSDKNA"/>
<dbReference type="GO" id="GO:1901096">
    <property type="term" value="P:regulation of autophagosome maturation"/>
    <property type="evidence" value="ECO:0007669"/>
    <property type="project" value="TreeGrafter"/>
</dbReference>
<keyword evidence="4" id="KW-1185">Reference proteome</keyword>
<evidence type="ECO:0000313" key="3">
    <source>
        <dbReference type="EMBL" id="CUG92656.1"/>
    </source>
</evidence>
<keyword evidence="1" id="KW-0072">Autophagy</keyword>
<gene>
    <name evidence="3" type="ORF">BSAL_38705</name>
</gene>
<dbReference type="OrthoDB" id="294052at2759"/>
<dbReference type="SUPFAM" id="SSF48371">
    <property type="entry name" value="ARM repeat"/>
    <property type="match status" value="1"/>
</dbReference>